<dbReference type="PRINTS" id="PR00344">
    <property type="entry name" value="BCTRLSENSOR"/>
</dbReference>
<evidence type="ECO:0000259" key="14">
    <source>
        <dbReference type="PROSITE" id="PS50113"/>
    </source>
</evidence>
<dbReference type="InterPro" id="IPR035965">
    <property type="entry name" value="PAS-like_dom_sf"/>
</dbReference>
<dbReference type="FunFam" id="3.30.450.20:FF:000060">
    <property type="entry name" value="Sensor protein FixL"/>
    <property type="match status" value="1"/>
</dbReference>
<dbReference type="Gene3D" id="3.30.450.20">
    <property type="entry name" value="PAS domain"/>
    <property type="match status" value="3"/>
</dbReference>
<feature type="domain" description="PAC" evidence="14">
    <location>
        <begin position="464"/>
        <end position="515"/>
    </location>
</feature>
<dbReference type="InterPro" id="IPR004358">
    <property type="entry name" value="Sig_transdc_His_kin-like_C"/>
</dbReference>
<organism evidence="15 16">
    <name type="scientific">Mariprofundus erugo</name>
    <dbReference type="NCBI Taxonomy" id="2528639"/>
    <lineage>
        <taxon>Bacteria</taxon>
        <taxon>Pseudomonadati</taxon>
        <taxon>Pseudomonadota</taxon>
        <taxon>Candidatius Mariprofundia</taxon>
        <taxon>Mariprofundales</taxon>
        <taxon>Mariprofundaceae</taxon>
        <taxon>Mariprofundus</taxon>
    </lineage>
</organism>
<comment type="catalytic activity">
    <reaction evidence="1">
        <text>ATP + protein L-histidine = ADP + protein N-phospho-L-histidine.</text>
        <dbReference type="EC" id="2.7.13.3"/>
    </reaction>
</comment>
<dbReference type="Pfam" id="PF02518">
    <property type="entry name" value="HATPase_c"/>
    <property type="match status" value="1"/>
</dbReference>
<dbReference type="CDD" id="cd00130">
    <property type="entry name" value="PAS"/>
    <property type="match status" value="3"/>
</dbReference>
<dbReference type="SUPFAM" id="SSF55874">
    <property type="entry name" value="ATPase domain of HSP90 chaperone/DNA topoisomerase II/histidine kinase"/>
    <property type="match status" value="1"/>
</dbReference>
<dbReference type="Pfam" id="PF08448">
    <property type="entry name" value="PAS_4"/>
    <property type="match status" value="1"/>
</dbReference>
<keyword evidence="16" id="KW-1185">Reference proteome</keyword>
<evidence type="ECO:0000256" key="5">
    <source>
        <dbReference type="ARBA" id="ARBA00022741"/>
    </source>
</evidence>
<reference evidence="15 16" key="1">
    <citation type="journal article" date="2019" name="Appl. Environ. Microbiol.">
        <title>Environmental Evidence and Genomic Insight of Iron-oxidizing Bacteria Preference Towards More Corrosion Resistant Stainless Steel at Higher Salinities.</title>
        <authorList>
            <person name="Garrison C.E."/>
            <person name="Price K.A."/>
            <person name="Field E.K."/>
        </authorList>
    </citation>
    <scope>NUCLEOTIDE SEQUENCE [LARGE SCALE GENOMIC DNA]</scope>
    <source>
        <strain evidence="15 16">P3</strain>
    </source>
</reference>
<dbReference type="NCBIfam" id="TIGR00229">
    <property type="entry name" value="sensory_box"/>
    <property type="match status" value="3"/>
</dbReference>
<dbReference type="SMART" id="SM00086">
    <property type="entry name" value="PAC"/>
    <property type="match status" value="3"/>
</dbReference>
<keyword evidence="4" id="KW-0808">Transferase</keyword>
<dbReference type="InterPro" id="IPR003661">
    <property type="entry name" value="HisK_dim/P_dom"/>
</dbReference>
<evidence type="ECO:0000256" key="3">
    <source>
        <dbReference type="ARBA" id="ARBA00022553"/>
    </source>
</evidence>
<comment type="function">
    <text evidence="9">Putative oxygen sensor; modulates the activity of FixJ, a transcriptional activator of nitrogen fixation fixK gene. FixL probably acts as a kinase that phosphorylates FixJ.</text>
</comment>
<dbReference type="SUPFAM" id="SSF55785">
    <property type="entry name" value="PYP-like sensor domain (PAS domain)"/>
    <property type="match status" value="3"/>
</dbReference>
<dbReference type="InterPro" id="IPR000700">
    <property type="entry name" value="PAS-assoc_C"/>
</dbReference>
<feature type="domain" description="PAS" evidence="13">
    <location>
        <begin position="385"/>
        <end position="437"/>
    </location>
</feature>
<evidence type="ECO:0000256" key="11">
    <source>
        <dbReference type="SAM" id="Phobius"/>
    </source>
</evidence>
<protein>
    <recommendedName>
        <fullName evidence="10">Sensor protein FixL</fullName>
        <ecNumber evidence="2">2.7.13.3</ecNumber>
    </recommendedName>
</protein>
<evidence type="ECO:0000259" key="13">
    <source>
        <dbReference type="PROSITE" id="PS50112"/>
    </source>
</evidence>
<keyword evidence="11" id="KW-0812">Transmembrane</keyword>
<feature type="domain" description="PAC" evidence="14">
    <location>
        <begin position="334"/>
        <end position="384"/>
    </location>
</feature>
<dbReference type="EMBL" id="VBRY01000009">
    <property type="protein sequence ID" value="TLS66481.1"/>
    <property type="molecule type" value="Genomic_DNA"/>
</dbReference>
<dbReference type="RefSeq" id="WP_138239662.1">
    <property type="nucleotide sequence ID" value="NZ_VBRY01000009.1"/>
</dbReference>
<dbReference type="Gene3D" id="1.10.287.130">
    <property type="match status" value="1"/>
</dbReference>
<evidence type="ECO:0000256" key="1">
    <source>
        <dbReference type="ARBA" id="ARBA00000085"/>
    </source>
</evidence>
<evidence type="ECO:0000313" key="16">
    <source>
        <dbReference type="Proteomes" id="UP000306585"/>
    </source>
</evidence>
<dbReference type="Pfam" id="PF13426">
    <property type="entry name" value="PAS_9"/>
    <property type="match status" value="2"/>
</dbReference>
<dbReference type="PROSITE" id="PS50109">
    <property type="entry name" value="HIS_KIN"/>
    <property type="match status" value="1"/>
</dbReference>
<evidence type="ECO:0000256" key="6">
    <source>
        <dbReference type="ARBA" id="ARBA00022777"/>
    </source>
</evidence>
<evidence type="ECO:0000256" key="2">
    <source>
        <dbReference type="ARBA" id="ARBA00012438"/>
    </source>
</evidence>
<feature type="domain" description="PAS" evidence="13">
    <location>
        <begin position="516"/>
        <end position="564"/>
    </location>
</feature>
<sequence length="914" mass="101710">MEKLTGHRIILLMLIMAAIVAIVLGISMRQLFVTAVEQQRLRLVETVKSQSELMQSIARFDLQYNSNYQPGGPREATLGQILAAFQHLPRISKTFELVLARKDGDKITFLATRTSRGLMPDFTIPVASRFAEAMQRALAGGSGSLIGLDYQGRRVLAAYEYVPALQLGIVAKIDLSEIQQPFFESIGESVIVAFVFIILGAWLFYYVGFPLVRKLIESKTSYRELSEALQQANLKLEEKVLERTMDLELGQKRMQETLTWNEALMDAAADCIVTVNEHGVIESFNQSGEAMFGYRSADVVGQRINMLMPPAVAADHDGYMRHYMERGVSRLLGHSREMSAMRKNGDIFPVELNVREVRVGQSRRYIGIIRDITVLKQSKQALVDAEAHSRLLLESVVEGIYGLDCDGRTTFVNSAAARMLGYEPAELIGLSMHEMVHHSYADGSAYQWQACPMYTLITDGRTHHVRDEVLWRKDGSCFPVQYSGTPMYKDGQVVGAVITFRDISSEKAAKDALDKEYRFSQRLVKTIPSILISTDAERRVTLWNQAAESVFAIPAEHAIGRHVMACGVKCDWRAIAKAVARCRKKGNARLDNFKFSRMDGSEGFLGLSFSPIIENGHISGYMLLGSDITDRIMLQNRLQLSQKMEAIGELAAGIAHEINTPLQYVGDNVRFLRDSFADMVGVCKQYGQLKHECALQGCAQEVIAALEQCEEEADITFLMDEIPAALDQSLDGIEKAANIVRAMKEFSHPGQKDTALSDINRMLENTLTVARNEWKYVAEVHTDFDENLPLLMCLPELNQVFLNLIVNAAHAIAAKIGPQHAEKGDITVRTSCDERVVRIEISDTGTGVPEHLKHKIFEPFFTTKEVGKGTGQGLAIVHNIVVDKHKGAVDLTSVEGRGTTFIVSLPINEEMPIG</sequence>
<evidence type="ECO:0000256" key="8">
    <source>
        <dbReference type="ARBA" id="ARBA00023012"/>
    </source>
</evidence>
<dbReference type="PROSITE" id="PS50113">
    <property type="entry name" value="PAC"/>
    <property type="match status" value="3"/>
</dbReference>
<feature type="domain" description="PAS" evidence="13">
    <location>
        <begin position="264"/>
        <end position="327"/>
    </location>
</feature>
<accession>A0A5R9GIB7</accession>
<keyword evidence="11" id="KW-0472">Membrane</keyword>
<feature type="transmembrane region" description="Helical" evidence="11">
    <location>
        <begin position="6"/>
        <end position="26"/>
    </location>
</feature>
<dbReference type="SMART" id="SM00091">
    <property type="entry name" value="PAS"/>
    <property type="match status" value="3"/>
</dbReference>
<keyword evidence="7" id="KW-0067">ATP-binding</keyword>
<dbReference type="InterPro" id="IPR000014">
    <property type="entry name" value="PAS"/>
</dbReference>
<keyword evidence="8" id="KW-0902">Two-component regulatory system</keyword>
<evidence type="ECO:0000259" key="12">
    <source>
        <dbReference type="PROSITE" id="PS50109"/>
    </source>
</evidence>
<dbReference type="SUPFAM" id="SSF47384">
    <property type="entry name" value="Homodimeric domain of signal transducing histidine kinase"/>
    <property type="match status" value="1"/>
</dbReference>
<keyword evidence="11" id="KW-1133">Transmembrane helix</keyword>
<evidence type="ECO:0000256" key="9">
    <source>
        <dbReference type="ARBA" id="ARBA00059827"/>
    </source>
</evidence>
<dbReference type="GO" id="GO:0000155">
    <property type="term" value="F:phosphorelay sensor kinase activity"/>
    <property type="evidence" value="ECO:0007669"/>
    <property type="project" value="InterPro"/>
</dbReference>
<dbReference type="Proteomes" id="UP000306585">
    <property type="component" value="Unassembled WGS sequence"/>
</dbReference>
<feature type="domain" description="PAC" evidence="14">
    <location>
        <begin position="589"/>
        <end position="640"/>
    </location>
</feature>
<evidence type="ECO:0000313" key="15">
    <source>
        <dbReference type="EMBL" id="TLS66481.1"/>
    </source>
</evidence>
<dbReference type="Gene3D" id="3.30.565.10">
    <property type="entry name" value="Histidine kinase-like ATPase, C-terminal domain"/>
    <property type="match status" value="1"/>
</dbReference>
<dbReference type="SMART" id="SM00387">
    <property type="entry name" value="HATPase_c"/>
    <property type="match status" value="1"/>
</dbReference>
<keyword evidence="5" id="KW-0547">Nucleotide-binding</keyword>
<name>A0A5R9GIB7_9PROT</name>
<dbReference type="GO" id="GO:0005524">
    <property type="term" value="F:ATP binding"/>
    <property type="evidence" value="ECO:0007669"/>
    <property type="project" value="UniProtKB-KW"/>
</dbReference>
<dbReference type="EC" id="2.7.13.3" evidence="2"/>
<proteinExistence type="predicted"/>
<keyword evidence="6" id="KW-0418">Kinase</keyword>
<dbReference type="InterPro" id="IPR036097">
    <property type="entry name" value="HisK_dim/P_sf"/>
</dbReference>
<keyword evidence="3" id="KW-0597">Phosphoprotein</keyword>
<dbReference type="PANTHER" id="PTHR43065">
    <property type="entry name" value="SENSOR HISTIDINE KINASE"/>
    <property type="match status" value="1"/>
</dbReference>
<comment type="caution">
    <text evidence="15">The sequence shown here is derived from an EMBL/GenBank/DDBJ whole genome shotgun (WGS) entry which is preliminary data.</text>
</comment>
<dbReference type="PANTHER" id="PTHR43065:SF46">
    <property type="entry name" value="C4-DICARBOXYLATE TRANSPORT SENSOR PROTEIN DCTB"/>
    <property type="match status" value="1"/>
</dbReference>
<feature type="transmembrane region" description="Helical" evidence="11">
    <location>
        <begin position="190"/>
        <end position="209"/>
    </location>
</feature>
<dbReference type="CDD" id="cd00082">
    <property type="entry name" value="HisKA"/>
    <property type="match status" value="1"/>
</dbReference>
<dbReference type="InterPro" id="IPR005467">
    <property type="entry name" value="His_kinase_dom"/>
</dbReference>
<dbReference type="InterPro" id="IPR003594">
    <property type="entry name" value="HATPase_dom"/>
</dbReference>
<dbReference type="InterPro" id="IPR001610">
    <property type="entry name" value="PAC"/>
</dbReference>
<evidence type="ECO:0000256" key="7">
    <source>
        <dbReference type="ARBA" id="ARBA00022840"/>
    </source>
</evidence>
<gene>
    <name evidence="15" type="ORF">FEF65_09940</name>
</gene>
<dbReference type="PROSITE" id="PS50112">
    <property type="entry name" value="PAS"/>
    <property type="match status" value="3"/>
</dbReference>
<dbReference type="InterPro" id="IPR013656">
    <property type="entry name" value="PAS_4"/>
</dbReference>
<dbReference type="InterPro" id="IPR036890">
    <property type="entry name" value="HATPase_C_sf"/>
</dbReference>
<evidence type="ECO:0000256" key="10">
    <source>
        <dbReference type="ARBA" id="ARBA00070616"/>
    </source>
</evidence>
<feature type="domain" description="Histidine kinase" evidence="12">
    <location>
        <begin position="653"/>
        <end position="909"/>
    </location>
</feature>
<dbReference type="AlphaFoldDB" id="A0A5R9GIB7"/>
<evidence type="ECO:0000256" key="4">
    <source>
        <dbReference type="ARBA" id="ARBA00022679"/>
    </source>
</evidence>